<sequence length="64" mass="7564">MEQVEKIINTMDMREFGKHKTRTWCAVKKLEIPDYVAMFLSIDILALTLMISLKVNGDRFNLFR</sequence>
<proteinExistence type="predicted"/>
<feature type="transmembrane region" description="Helical" evidence="1">
    <location>
        <begin position="35"/>
        <end position="55"/>
    </location>
</feature>
<gene>
    <name evidence="2" type="ORF">ENT77_02325</name>
</gene>
<accession>A0A7C4GH83</accession>
<evidence type="ECO:0000256" key="1">
    <source>
        <dbReference type="SAM" id="Phobius"/>
    </source>
</evidence>
<evidence type="ECO:0000313" key="2">
    <source>
        <dbReference type="EMBL" id="HGU40020.1"/>
    </source>
</evidence>
<organism evidence="2">
    <name type="scientific">Fervidobacterium thailandense</name>
    <dbReference type="NCBI Taxonomy" id="1008305"/>
    <lineage>
        <taxon>Bacteria</taxon>
        <taxon>Thermotogati</taxon>
        <taxon>Thermotogota</taxon>
        <taxon>Thermotogae</taxon>
        <taxon>Thermotogales</taxon>
        <taxon>Fervidobacteriaceae</taxon>
        <taxon>Fervidobacterium</taxon>
    </lineage>
</organism>
<name>A0A7C4GH83_9BACT</name>
<keyword evidence="1" id="KW-1133">Transmembrane helix</keyword>
<protein>
    <submittedName>
        <fullName evidence="2">Uncharacterized protein</fullName>
    </submittedName>
</protein>
<dbReference type="EMBL" id="DSZY01000012">
    <property type="protein sequence ID" value="HGU40020.1"/>
    <property type="molecule type" value="Genomic_DNA"/>
</dbReference>
<keyword evidence="1" id="KW-0472">Membrane</keyword>
<reference evidence="2" key="1">
    <citation type="journal article" date="2020" name="mSystems">
        <title>Genome- and Community-Level Interaction Insights into Carbon Utilization and Element Cycling Functions of Hydrothermarchaeota in Hydrothermal Sediment.</title>
        <authorList>
            <person name="Zhou Z."/>
            <person name="Liu Y."/>
            <person name="Xu W."/>
            <person name="Pan J."/>
            <person name="Luo Z.H."/>
            <person name="Li M."/>
        </authorList>
    </citation>
    <scope>NUCLEOTIDE SEQUENCE [LARGE SCALE GENOMIC DNA]</scope>
    <source>
        <strain evidence="2">SpSt-609</strain>
    </source>
</reference>
<comment type="caution">
    <text evidence="2">The sequence shown here is derived from an EMBL/GenBank/DDBJ whole genome shotgun (WGS) entry which is preliminary data.</text>
</comment>
<keyword evidence="1" id="KW-0812">Transmembrane</keyword>
<dbReference type="AlphaFoldDB" id="A0A7C4GH83"/>